<feature type="region of interest" description="Disordered" evidence="1">
    <location>
        <begin position="1"/>
        <end position="62"/>
    </location>
</feature>
<feature type="compositionally biased region" description="Basic and acidic residues" evidence="1">
    <location>
        <begin position="1"/>
        <end position="12"/>
    </location>
</feature>
<evidence type="ECO:0000256" key="1">
    <source>
        <dbReference type="SAM" id="MobiDB-lite"/>
    </source>
</evidence>
<dbReference type="RefSeq" id="WP_256397152.1">
    <property type="nucleotide sequence ID" value="NZ_JANHDJ010000006.1"/>
</dbReference>
<name>A0ABD6DE57_9EURY</name>
<dbReference type="AlphaFoldDB" id="A0ABD6DE57"/>
<dbReference type="EMBL" id="JBHUDM010000005">
    <property type="protein sequence ID" value="MFD1643454.1"/>
    <property type="molecule type" value="Genomic_DNA"/>
</dbReference>
<keyword evidence="3" id="KW-1185">Reference proteome</keyword>
<evidence type="ECO:0008006" key="4">
    <source>
        <dbReference type="Google" id="ProtNLM"/>
    </source>
</evidence>
<organism evidence="2 3">
    <name type="scientific">Halohasta litorea</name>
    <dbReference type="NCBI Taxonomy" id="869891"/>
    <lineage>
        <taxon>Archaea</taxon>
        <taxon>Methanobacteriati</taxon>
        <taxon>Methanobacteriota</taxon>
        <taxon>Stenosarchaea group</taxon>
        <taxon>Halobacteria</taxon>
        <taxon>Halobacteriales</taxon>
        <taxon>Haloferacaceae</taxon>
        <taxon>Halohasta</taxon>
    </lineage>
</organism>
<accession>A0ABD6DE57</accession>
<comment type="caution">
    <text evidence="2">The sequence shown here is derived from an EMBL/GenBank/DDBJ whole genome shotgun (WGS) entry which is preliminary data.</text>
</comment>
<evidence type="ECO:0000313" key="3">
    <source>
        <dbReference type="Proteomes" id="UP001597052"/>
    </source>
</evidence>
<proteinExistence type="predicted"/>
<reference evidence="2 3" key="1">
    <citation type="journal article" date="2019" name="Int. J. Syst. Evol. Microbiol.">
        <title>The Global Catalogue of Microorganisms (GCM) 10K type strain sequencing project: providing services to taxonomists for standard genome sequencing and annotation.</title>
        <authorList>
            <consortium name="The Broad Institute Genomics Platform"/>
            <consortium name="The Broad Institute Genome Sequencing Center for Infectious Disease"/>
            <person name="Wu L."/>
            <person name="Ma J."/>
        </authorList>
    </citation>
    <scope>NUCLEOTIDE SEQUENCE [LARGE SCALE GENOMIC DNA]</scope>
    <source>
        <strain evidence="2 3">CGMCC 1.10593</strain>
    </source>
</reference>
<evidence type="ECO:0000313" key="2">
    <source>
        <dbReference type="EMBL" id="MFD1643454.1"/>
    </source>
</evidence>
<gene>
    <name evidence="2" type="ORF">ACFSBW_16385</name>
</gene>
<sequence length="247" mass="26807">MSEKTSRFTSDRRTRRGASWADPEDWGAGVAENVDVVDRGLVPRRSTPSSDGEPSNVVENFEDGSLGAWSETSNVKIVSNRAYDGSNSLHASSGTSTRDYLLGQRSLGAGVSTVQLFWRETGSSYGHGYQFLDADGGRVAGAGTSNPAWIYVDGGSGYELYSGDGYGKWVRLRLDFDYAQEDVTYTFEDLESGAQRTVTADMDATGSVTQIQKVNVGTENTLAEQRLNTSGSYYGALDSWTDYITIN</sequence>
<dbReference type="Proteomes" id="UP001597052">
    <property type="component" value="Unassembled WGS sequence"/>
</dbReference>
<protein>
    <recommendedName>
        <fullName evidence="4">Concanavalin A-like lectin/glucanases superfamily protein</fullName>
    </recommendedName>
</protein>